<evidence type="ECO:0000259" key="1">
    <source>
        <dbReference type="Pfam" id="PF03886"/>
    </source>
</evidence>
<dbReference type="KEGG" id="swi:Swit_2745"/>
<dbReference type="Pfam" id="PF03886">
    <property type="entry name" value="ABC_trans_aux"/>
    <property type="match status" value="1"/>
</dbReference>
<name>A0A9J9HCE3_RHIWR</name>
<dbReference type="AlphaFoldDB" id="A0A9J9HCE3"/>
<evidence type="ECO:0000313" key="2">
    <source>
        <dbReference type="EMBL" id="ABQ69100.1"/>
    </source>
</evidence>
<keyword evidence="3" id="KW-1185">Reference proteome</keyword>
<dbReference type="SUPFAM" id="SSF159594">
    <property type="entry name" value="XCC0632-like"/>
    <property type="match status" value="1"/>
</dbReference>
<protein>
    <submittedName>
        <fullName evidence="2">ABC-type uncharacterized transport system auxiliary component-like protein</fullName>
    </submittedName>
</protein>
<accession>A0A9J9HCE3</accession>
<gene>
    <name evidence="2" type="ordered locus">Swit_2745</name>
</gene>
<feature type="domain" description="ABC-type transport auxiliary lipoprotein component" evidence="1">
    <location>
        <begin position="39"/>
        <end position="189"/>
    </location>
</feature>
<dbReference type="Gene3D" id="3.40.50.10610">
    <property type="entry name" value="ABC-type transport auxiliary lipoprotein component"/>
    <property type="match status" value="1"/>
</dbReference>
<organism evidence="2 3">
    <name type="scientific">Rhizorhabdus wittichii (strain DSM 6014 / CCUG 31198 / JCM 15750 / NBRC 105917 / EY 4224 / RW1)</name>
    <name type="common">Sphingomonas wittichii</name>
    <dbReference type="NCBI Taxonomy" id="392499"/>
    <lineage>
        <taxon>Bacteria</taxon>
        <taxon>Pseudomonadati</taxon>
        <taxon>Pseudomonadota</taxon>
        <taxon>Alphaproteobacteria</taxon>
        <taxon>Sphingomonadales</taxon>
        <taxon>Sphingomonadaceae</taxon>
        <taxon>Rhizorhabdus</taxon>
    </lineage>
</organism>
<dbReference type="InterPro" id="IPR005586">
    <property type="entry name" value="ABC_trans_aux"/>
</dbReference>
<evidence type="ECO:0000313" key="3">
    <source>
        <dbReference type="Proteomes" id="UP000001989"/>
    </source>
</evidence>
<sequence>MLRRTILALTAAGLLAGCISFGEDPPERLMSLTSTARVAADQGKVTRDVQAVGVSAPALPAALRNQRIAVQTGAAFAYLPKAAWVDTPSQLFRSVLAETIEARTGRFVPDTRNGAITPDTRLSGTLLAFQLLGGQGKVLVIYDATLAKSGSDEIRARRFERSVPVAGEDARSVAAALNEATNGIATDVADWIGAG</sequence>
<dbReference type="Proteomes" id="UP000001989">
    <property type="component" value="Chromosome"/>
</dbReference>
<reference evidence="2 3" key="1">
    <citation type="journal article" date="2010" name="J. Bacteriol.">
        <title>Genome sequence of the dioxin-mineralizing bacterium Sphingomonas wittichii RW1.</title>
        <authorList>
            <person name="Miller T.R."/>
            <person name="Delcher A.L."/>
            <person name="Salzberg S.L."/>
            <person name="Saunders E."/>
            <person name="Detter J.C."/>
            <person name="Halden R.U."/>
        </authorList>
    </citation>
    <scope>NUCLEOTIDE SEQUENCE [LARGE SCALE GENOMIC DNA]</scope>
    <source>
        <strain evidence="3">DSM 6014 / CCUG 31198 / JCM 15750 / NBRC 105917 / EY 4224 / RW1</strain>
    </source>
</reference>
<dbReference type="OrthoDB" id="7391077at2"/>
<proteinExistence type="predicted"/>
<dbReference type="EMBL" id="CP000699">
    <property type="protein sequence ID" value="ABQ69100.1"/>
    <property type="molecule type" value="Genomic_DNA"/>
</dbReference>
<dbReference type="PROSITE" id="PS51257">
    <property type="entry name" value="PROKAR_LIPOPROTEIN"/>
    <property type="match status" value="1"/>
</dbReference>